<keyword evidence="3" id="KW-1185">Reference proteome</keyword>
<gene>
    <name evidence="2" type="ORF">CcrColossus_gp056</name>
</gene>
<dbReference type="RefSeq" id="YP_006988290.1">
    <property type="nucleotide sequence ID" value="NC_019406.1"/>
</dbReference>
<dbReference type="EMBL" id="JX100810">
    <property type="protein sequence ID" value="AFU87926.1"/>
    <property type="molecule type" value="Genomic_DNA"/>
</dbReference>
<evidence type="ECO:0000256" key="1">
    <source>
        <dbReference type="SAM" id="Phobius"/>
    </source>
</evidence>
<proteinExistence type="predicted"/>
<name>K4JS57_9CAUD</name>
<keyword evidence="1" id="KW-0812">Transmembrane</keyword>
<sequence>MFDVEQDEIHVSEHADLRVRKRMGIPRKAVDRMVTKALADGASHSAFSGSMKRYLDHVYLKEGRANNMKVHAGYLFLFAGSTLITCWPLPPKYRNTKPRA</sequence>
<reference evidence="2 3" key="1">
    <citation type="journal article" date="2012" name="BMC Genomics">
        <title>The Caulobacter crescentus phage phiCbK: genomics of a canonical phage.</title>
        <authorList>
            <person name="Gill J.J."/>
            <person name="Berry J.D."/>
            <person name="Russell W.K."/>
            <person name="Lessor L."/>
            <person name="Escobar Garcia D.A."/>
            <person name="Hernandez D."/>
            <person name="Kane A."/>
            <person name="Keene J."/>
            <person name="Maddox M."/>
            <person name="Martin R."/>
            <person name="Mohan S."/>
            <person name="Thorn A.M."/>
            <person name="Russell D.H."/>
            <person name="Young R."/>
        </authorList>
    </citation>
    <scope>NUCLEOTIDE SEQUENCE [LARGE SCALE GENOMIC DNA]</scope>
</reference>
<keyword evidence="1" id="KW-1133">Transmembrane helix</keyword>
<evidence type="ECO:0000313" key="3">
    <source>
        <dbReference type="Proteomes" id="UP000000463"/>
    </source>
</evidence>
<dbReference type="Proteomes" id="UP000000463">
    <property type="component" value="Segment"/>
</dbReference>
<accession>K4JS57</accession>
<protein>
    <submittedName>
        <fullName evidence="2">Uncharacterized protein</fullName>
    </submittedName>
</protein>
<evidence type="ECO:0000313" key="2">
    <source>
        <dbReference type="EMBL" id="AFU87926.1"/>
    </source>
</evidence>
<dbReference type="KEGG" id="vg:13994985"/>
<keyword evidence="1" id="KW-0472">Membrane</keyword>
<dbReference type="GeneID" id="13994985"/>
<organism evidence="2 3">
    <name type="scientific">Caulobacter phage CcrColossus</name>
    <dbReference type="NCBI Taxonomy" id="1211640"/>
    <lineage>
        <taxon>Viruses</taxon>
        <taxon>Duplodnaviria</taxon>
        <taxon>Heunggongvirae</taxon>
        <taxon>Uroviricota</taxon>
        <taxon>Caudoviricetes</taxon>
        <taxon>Jeanschmidtviridae</taxon>
        <taxon>Colossusvirus</taxon>
        <taxon>Colossusvirus colossus</taxon>
    </lineage>
</organism>
<feature type="transmembrane region" description="Helical" evidence="1">
    <location>
        <begin position="71"/>
        <end position="89"/>
    </location>
</feature>
<dbReference type="OrthoDB" id="39647at10239"/>